<dbReference type="EMBL" id="JAPDOD010000087">
    <property type="protein sequence ID" value="MDA0167085.1"/>
    <property type="molecule type" value="Genomic_DNA"/>
</dbReference>
<evidence type="ECO:0000313" key="2">
    <source>
        <dbReference type="EMBL" id="MDA0167085.1"/>
    </source>
</evidence>
<organism evidence="2 3">
    <name type="scientific">Solirubrobacter ginsenosidimutans</name>
    <dbReference type="NCBI Taxonomy" id="490573"/>
    <lineage>
        <taxon>Bacteria</taxon>
        <taxon>Bacillati</taxon>
        <taxon>Actinomycetota</taxon>
        <taxon>Thermoleophilia</taxon>
        <taxon>Solirubrobacterales</taxon>
        <taxon>Solirubrobacteraceae</taxon>
        <taxon>Solirubrobacter</taxon>
    </lineage>
</organism>
<comment type="caution">
    <text evidence="2">The sequence shown here is derived from an EMBL/GenBank/DDBJ whole genome shotgun (WGS) entry which is preliminary data.</text>
</comment>
<dbReference type="InterPro" id="IPR050464">
    <property type="entry name" value="Zeta_carotene_desat/Oxidored"/>
</dbReference>
<dbReference type="Pfam" id="PF01593">
    <property type="entry name" value="Amino_oxidase"/>
    <property type="match status" value="1"/>
</dbReference>
<name>A0A9X3S4V3_9ACTN</name>
<accession>A0A9X3S4V3</accession>
<reference evidence="2" key="1">
    <citation type="submission" date="2022-10" db="EMBL/GenBank/DDBJ databases">
        <title>The WGS of Solirubrobacter ginsenosidimutans DSM 21036.</title>
        <authorList>
            <person name="Jiang Z."/>
        </authorList>
    </citation>
    <scope>NUCLEOTIDE SEQUENCE</scope>
    <source>
        <strain evidence="2">DSM 21036</strain>
    </source>
</reference>
<dbReference type="AlphaFoldDB" id="A0A9X3S4V3"/>
<feature type="domain" description="Amine oxidase" evidence="1">
    <location>
        <begin position="278"/>
        <end position="637"/>
    </location>
</feature>
<evidence type="ECO:0000313" key="3">
    <source>
        <dbReference type="Proteomes" id="UP001149140"/>
    </source>
</evidence>
<proteinExistence type="predicted"/>
<dbReference type="SUPFAM" id="SSF51905">
    <property type="entry name" value="FAD/NAD(P)-binding domain"/>
    <property type="match status" value="1"/>
</dbReference>
<dbReference type="InterPro" id="IPR002937">
    <property type="entry name" value="Amino_oxidase"/>
</dbReference>
<dbReference type="PANTHER" id="PTHR42923">
    <property type="entry name" value="PROTOPORPHYRINOGEN OXIDASE"/>
    <property type="match status" value="1"/>
</dbReference>
<dbReference type="Gene3D" id="3.50.50.60">
    <property type="entry name" value="FAD/NAD(P)-binding domain"/>
    <property type="match status" value="1"/>
</dbReference>
<dbReference type="Proteomes" id="UP001149140">
    <property type="component" value="Unassembled WGS sequence"/>
</dbReference>
<protein>
    <submittedName>
        <fullName evidence="2">FAD-dependent oxidoreductase</fullName>
    </submittedName>
</protein>
<dbReference type="GO" id="GO:0016491">
    <property type="term" value="F:oxidoreductase activity"/>
    <property type="evidence" value="ECO:0007669"/>
    <property type="project" value="InterPro"/>
</dbReference>
<dbReference type="InterPro" id="IPR036188">
    <property type="entry name" value="FAD/NAD-bd_sf"/>
</dbReference>
<dbReference type="PANTHER" id="PTHR42923:SF46">
    <property type="entry name" value="AMINE OXIDASE"/>
    <property type="match status" value="1"/>
</dbReference>
<keyword evidence="3" id="KW-1185">Reference proteome</keyword>
<evidence type="ECO:0000259" key="1">
    <source>
        <dbReference type="Pfam" id="PF01593"/>
    </source>
</evidence>
<dbReference type="Pfam" id="PF13450">
    <property type="entry name" value="NAD_binding_8"/>
    <property type="match status" value="1"/>
</dbReference>
<gene>
    <name evidence="2" type="ORF">OM076_42890</name>
</gene>
<sequence>MTARRPRRVAILGGGIAGLTTAWELSRPELRDRFAITVYERDWRLGGKGASSRGLHGRIEEHGLHVWLGYYDNAFRVIREVYAELDRERTDPGSPIAGWRDAFFPAGSVGAADRAGGGWEHWVADFAPNDREPGVAGAPAGPLSMATFVVRGLRLLADAGSSLREEPLAPAGVLLSASPQPPRRSAPDDFARAVRQAEIATMIGAVESLRVLEAGVPAGSNVGGRLVAFLESTRDDLHERIARDDDARRSWQLADLLLACLRGIVAGGLIGDRTALNALDDLDFRDWLRLHGASAETRDSPLVRVMYDFVFGYENGDPERPRFSAGLGLALSYRLFFDYKGSIFWKMRAGMGDVVFAPFYEALRARGVRFAFAHRAQRLHVDRRRGRIGSVTLARHAAGLDLAPLARVKNLPCFPARPLPRPREPARLMAGEDFDTLVLATPLGVLEDVCEELIADSTPWRAMTMLVATVPTRSLQVWTTADERRLGWPHPGATVAGYGSPFEAYASMTHTLAFEDWPAERRPAAVGYFCGALDGHAGPGGARRLAEQGADTFLSGPVARYWPGFRQDLVASRFTRVNVDGSERYVQSLPGTGRWRLRADASGYGNLVLAGDWTENGNNSGCIEGAVLSGIQAANAVRGRPLMDGVLGSWSVG</sequence>